<dbReference type="Gene3D" id="3.40.50.300">
    <property type="entry name" value="P-loop containing nucleotide triphosphate hydrolases"/>
    <property type="match status" value="1"/>
</dbReference>
<dbReference type="InterPro" id="IPR020568">
    <property type="entry name" value="Ribosomal_Su5_D2-typ_SF"/>
</dbReference>
<dbReference type="CDD" id="cd01434">
    <property type="entry name" value="EFG_mtEFG1_IV"/>
    <property type="match status" value="1"/>
</dbReference>
<dbReference type="EMBL" id="NJBN01000005">
    <property type="protein sequence ID" value="TKJ40431.1"/>
    <property type="molecule type" value="Genomic_DNA"/>
</dbReference>
<dbReference type="GO" id="GO:0005737">
    <property type="term" value="C:cytoplasm"/>
    <property type="evidence" value="ECO:0007669"/>
    <property type="project" value="UniProtKB-SubCell"/>
</dbReference>
<feature type="binding site" evidence="8">
    <location>
        <begin position="17"/>
        <end position="24"/>
    </location>
    <ligand>
        <name>GTP</name>
        <dbReference type="ChEBI" id="CHEBI:37565"/>
    </ligand>
</feature>
<accession>A0A532UZP9</accession>
<dbReference type="Pfam" id="PF03764">
    <property type="entry name" value="EFG_IV"/>
    <property type="match status" value="1"/>
</dbReference>
<dbReference type="GO" id="GO:0005525">
    <property type="term" value="F:GTP binding"/>
    <property type="evidence" value="ECO:0007669"/>
    <property type="project" value="UniProtKB-UniRule"/>
</dbReference>
<dbReference type="NCBIfam" id="TIGR00231">
    <property type="entry name" value="small_GTP"/>
    <property type="match status" value="1"/>
</dbReference>
<evidence type="ECO:0000256" key="3">
    <source>
        <dbReference type="ARBA" id="ARBA00022741"/>
    </source>
</evidence>
<dbReference type="GO" id="GO:0032790">
    <property type="term" value="P:ribosome disassembly"/>
    <property type="evidence" value="ECO:0007669"/>
    <property type="project" value="TreeGrafter"/>
</dbReference>
<dbReference type="InterPro" id="IPR027417">
    <property type="entry name" value="P-loop_NTPase"/>
</dbReference>
<comment type="function">
    <text evidence="7 8">Catalyzes the GTP-dependent ribosomal translocation step during translation elongation. During this step, the ribosome changes from the pre-translocational (PRE) to the post-translocational (POST) state as the newly formed A-site-bound peptidyl-tRNA and P-site-bound deacylated tRNA move to the P and E sites, respectively. Catalyzes the coordinated movement of the two tRNA molecules, the mRNA and conformational changes in the ribosome.</text>
</comment>
<dbReference type="SMART" id="SM00838">
    <property type="entry name" value="EFG_C"/>
    <property type="match status" value="1"/>
</dbReference>
<dbReference type="InterPro" id="IPR041095">
    <property type="entry name" value="EFG_II"/>
</dbReference>
<gene>
    <name evidence="8 10" type="primary">fusA</name>
    <name evidence="10" type="ORF">CEE37_08915</name>
</gene>
<organism evidence="10 11">
    <name type="scientific">candidate division LCP-89 bacterium B3_LCP</name>
    <dbReference type="NCBI Taxonomy" id="2012998"/>
    <lineage>
        <taxon>Bacteria</taxon>
        <taxon>Pseudomonadati</taxon>
        <taxon>Bacteria division LCP-89</taxon>
    </lineage>
</organism>
<dbReference type="PROSITE" id="PS51722">
    <property type="entry name" value="G_TR_2"/>
    <property type="match status" value="1"/>
</dbReference>
<evidence type="ECO:0000256" key="5">
    <source>
        <dbReference type="ARBA" id="ARBA00022917"/>
    </source>
</evidence>
<dbReference type="PANTHER" id="PTHR43261">
    <property type="entry name" value="TRANSLATION ELONGATION FACTOR G-RELATED"/>
    <property type="match status" value="1"/>
</dbReference>
<dbReference type="SMART" id="SM00889">
    <property type="entry name" value="EFG_IV"/>
    <property type="match status" value="1"/>
</dbReference>
<dbReference type="AlphaFoldDB" id="A0A532UZP9"/>
<dbReference type="InterPro" id="IPR004161">
    <property type="entry name" value="EFTu-like_2"/>
</dbReference>
<proteinExistence type="inferred from homology"/>
<evidence type="ECO:0000256" key="6">
    <source>
        <dbReference type="ARBA" id="ARBA00023134"/>
    </source>
</evidence>
<keyword evidence="8" id="KW-0963">Cytoplasm</keyword>
<sequence length="692" mass="76802">MPRKDKINTVRNIGIMAHIDAGKTTTTERILYFAGKIHRMGEVHNGSTAMDWMAQERERGITITSAATTVYWNNHRINIIDTPGHVDFTAEVERSLRVLDGCIALFCAVGGVEPQSETVWRQADKYSTPRLAFINKMDRVGADYFGAIKNIREKLDTNPVPLQIPLGEGELFTGLIDLVRMKSVLYNDSSLGALWEESEIPDDLMPQAKEYRDKMLEAVSDYDDELMTLVLEEKPVPDKLINNAIRKATLDCKIVPVLCGSAFKNKGVQRLLDGVVNYLPDPTEVGDVKGINPKKDREETRKASDDEPLSAICFKLVSDPHVGKLSYFRVYSGTVKVGQTIYNPALKKRERIVKILQMFANKRVEIDEAYAGDIVAAVGLKKSRTGDTLCNEGYPIILEQMDFPDPVVSVAIEPRTKADQDKIFEALNRLSDEDPTFRVSTNEETGQMIISGMGELHLDILVDRLLREFKVTAKIGKPQVAYKETIRISSTAEGRFVRQSGGRGHYGHVKIEIEPGLPGSGYTFENRVVGGSVPKEYSRPVSQGIKEAMKNGVVAGYPVVDIKAALIDGSCHDVDSSELAFKIAGSMAFQEAARKADPVVLEPVMSLEVIVPDNYLGDVIGNLSSRHGKIQGINPKLKAQAVRAYVPLYEMFGYATALRSISQGRAIFNMEFDHYEEIPDNRFHKQSLGTAV</sequence>
<dbReference type="InterPro" id="IPR035649">
    <property type="entry name" value="EFG_V"/>
</dbReference>
<evidence type="ECO:0000256" key="4">
    <source>
        <dbReference type="ARBA" id="ARBA00022768"/>
    </source>
</evidence>
<dbReference type="FunFam" id="3.30.230.10:FF:000003">
    <property type="entry name" value="Elongation factor G"/>
    <property type="match status" value="1"/>
</dbReference>
<dbReference type="NCBIfam" id="NF009381">
    <property type="entry name" value="PRK12740.1-5"/>
    <property type="match status" value="1"/>
</dbReference>
<dbReference type="PROSITE" id="PS00301">
    <property type="entry name" value="G_TR_1"/>
    <property type="match status" value="1"/>
</dbReference>
<dbReference type="InterPro" id="IPR031157">
    <property type="entry name" value="G_TR_CS"/>
</dbReference>
<name>A0A532UZP9_UNCL8</name>
<dbReference type="NCBIfam" id="NF009379">
    <property type="entry name" value="PRK12740.1-3"/>
    <property type="match status" value="1"/>
</dbReference>
<evidence type="ECO:0000256" key="1">
    <source>
        <dbReference type="ARBA" id="ARBA00005870"/>
    </source>
</evidence>
<reference evidence="10 11" key="1">
    <citation type="submission" date="2017-06" db="EMBL/GenBank/DDBJ databases">
        <title>Novel microbial phyla capable of carbon fixation and sulfur reduction in deep-sea sediments.</title>
        <authorList>
            <person name="Huang J."/>
            <person name="Baker B."/>
            <person name="Wang Y."/>
        </authorList>
    </citation>
    <scope>NUCLEOTIDE SEQUENCE [LARGE SCALE GENOMIC DNA]</scope>
    <source>
        <strain evidence="10">B3_LCP</strain>
    </source>
</reference>
<dbReference type="NCBIfam" id="TIGR00484">
    <property type="entry name" value="EF-G"/>
    <property type="match status" value="1"/>
</dbReference>
<comment type="subcellular location">
    <subcellularLocation>
        <location evidence="8">Cytoplasm</location>
    </subcellularLocation>
</comment>
<dbReference type="Pfam" id="PF14492">
    <property type="entry name" value="EFG_III"/>
    <property type="match status" value="1"/>
</dbReference>
<protein>
    <recommendedName>
        <fullName evidence="2 8">Elongation factor G</fullName>
        <shortName evidence="8">EF-G</shortName>
    </recommendedName>
</protein>
<dbReference type="InterPro" id="IPR000640">
    <property type="entry name" value="EFG_V-like"/>
</dbReference>
<dbReference type="Pfam" id="PF03144">
    <property type="entry name" value="GTP_EFTU_D2"/>
    <property type="match status" value="1"/>
</dbReference>
<dbReference type="CDD" id="cd03713">
    <property type="entry name" value="EFG_mtEFG_C"/>
    <property type="match status" value="1"/>
</dbReference>
<dbReference type="InterPro" id="IPR000795">
    <property type="entry name" value="T_Tr_GTP-bd_dom"/>
</dbReference>
<dbReference type="InterPro" id="IPR009000">
    <property type="entry name" value="Transl_B-barrel_sf"/>
</dbReference>
<dbReference type="FunFam" id="3.40.50.300:FF:000029">
    <property type="entry name" value="Elongation factor G"/>
    <property type="match status" value="1"/>
</dbReference>
<feature type="binding site" evidence="8">
    <location>
        <begin position="135"/>
        <end position="138"/>
    </location>
    <ligand>
        <name>GTP</name>
        <dbReference type="ChEBI" id="CHEBI:37565"/>
    </ligand>
</feature>
<dbReference type="GO" id="GO:0003924">
    <property type="term" value="F:GTPase activity"/>
    <property type="evidence" value="ECO:0007669"/>
    <property type="project" value="InterPro"/>
</dbReference>
<dbReference type="PRINTS" id="PR00315">
    <property type="entry name" value="ELONGATNFCT"/>
</dbReference>
<dbReference type="FunFam" id="2.40.30.10:FF:000006">
    <property type="entry name" value="Elongation factor G"/>
    <property type="match status" value="1"/>
</dbReference>
<evidence type="ECO:0000259" key="9">
    <source>
        <dbReference type="PROSITE" id="PS51722"/>
    </source>
</evidence>
<dbReference type="InterPro" id="IPR035647">
    <property type="entry name" value="EFG_III/V"/>
</dbReference>
<dbReference type="PANTHER" id="PTHR43261:SF1">
    <property type="entry name" value="RIBOSOME-RELEASING FACTOR 2, MITOCHONDRIAL"/>
    <property type="match status" value="1"/>
</dbReference>
<keyword evidence="4 8" id="KW-0251">Elongation factor</keyword>
<dbReference type="InterPro" id="IPR014721">
    <property type="entry name" value="Ribsml_uS5_D2-typ_fold_subgr"/>
</dbReference>
<evidence type="ECO:0000256" key="2">
    <source>
        <dbReference type="ARBA" id="ARBA00017872"/>
    </source>
</evidence>
<dbReference type="GO" id="GO:0003746">
    <property type="term" value="F:translation elongation factor activity"/>
    <property type="evidence" value="ECO:0007669"/>
    <property type="project" value="UniProtKB-UniRule"/>
</dbReference>
<dbReference type="CDD" id="cd01886">
    <property type="entry name" value="EF-G"/>
    <property type="match status" value="1"/>
</dbReference>
<dbReference type="FunFam" id="3.30.70.240:FF:000001">
    <property type="entry name" value="Elongation factor G"/>
    <property type="match status" value="1"/>
</dbReference>
<dbReference type="FunFam" id="3.30.70.870:FF:000001">
    <property type="entry name" value="Elongation factor G"/>
    <property type="match status" value="1"/>
</dbReference>
<dbReference type="SUPFAM" id="SSF50447">
    <property type="entry name" value="Translation proteins"/>
    <property type="match status" value="1"/>
</dbReference>
<feature type="binding site" evidence="8">
    <location>
        <begin position="81"/>
        <end position="85"/>
    </location>
    <ligand>
        <name>GTP</name>
        <dbReference type="ChEBI" id="CHEBI:37565"/>
    </ligand>
</feature>
<dbReference type="SUPFAM" id="SSF54211">
    <property type="entry name" value="Ribosomal protein S5 domain 2-like"/>
    <property type="match status" value="1"/>
</dbReference>
<dbReference type="InterPro" id="IPR047872">
    <property type="entry name" value="EFG_IV"/>
</dbReference>
<evidence type="ECO:0000313" key="10">
    <source>
        <dbReference type="EMBL" id="TKJ40431.1"/>
    </source>
</evidence>
<dbReference type="Gene3D" id="2.40.30.10">
    <property type="entry name" value="Translation factors"/>
    <property type="match status" value="1"/>
</dbReference>
<dbReference type="Gene3D" id="3.30.230.10">
    <property type="match status" value="1"/>
</dbReference>
<dbReference type="SUPFAM" id="SSF52540">
    <property type="entry name" value="P-loop containing nucleoside triphosphate hydrolases"/>
    <property type="match status" value="1"/>
</dbReference>
<keyword evidence="5 8" id="KW-0648">Protein biosynthesis</keyword>
<dbReference type="Pfam" id="PF00009">
    <property type="entry name" value="GTP_EFTU"/>
    <property type="match status" value="1"/>
</dbReference>
<dbReference type="InterPro" id="IPR004540">
    <property type="entry name" value="Transl_elong_EFG/EF2"/>
</dbReference>
<dbReference type="Gene3D" id="3.30.70.240">
    <property type="match status" value="1"/>
</dbReference>
<comment type="caution">
    <text evidence="10">The sequence shown here is derived from an EMBL/GenBank/DDBJ whole genome shotgun (WGS) entry which is preliminary data.</text>
</comment>
<dbReference type="Gene3D" id="3.30.70.870">
    <property type="entry name" value="Elongation Factor G (Translational Gtpase), domain 3"/>
    <property type="match status" value="1"/>
</dbReference>
<dbReference type="Proteomes" id="UP000319619">
    <property type="component" value="Unassembled WGS sequence"/>
</dbReference>
<evidence type="ECO:0000313" key="11">
    <source>
        <dbReference type="Proteomes" id="UP000319619"/>
    </source>
</evidence>
<dbReference type="CDD" id="cd16262">
    <property type="entry name" value="EFG_III"/>
    <property type="match status" value="1"/>
</dbReference>
<dbReference type="HAMAP" id="MF_00054_B">
    <property type="entry name" value="EF_G_EF_2_B"/>
    <property type="match status" value="1"/>
</dbReference>
<dbReference type="InterPro" id="IPR009022">
    <property type="entry name" value="EFG_III"/>
</dbReference>
<feature type="domain" description="Tr-type G" evidence="9">
    <location>
        <begin position="8"/>
        <end position="283"/>
    </location>
</feature>
<comment type="similarity">
    <text evidence="1 8">Belongs to the TRAFAC class translation factor GTPase superfamily. Classic translation factor GTPase family. EF-G/EF-2 subfamily.</text>
</comment>
<dbReference type="InterPro" id="IPR005225">
    <property type="entry name" value="Small_GTP-bd"/>
</dbReference>
<dbReference type="CDD" id="cd04088">
    <property type="entry name" value="EFG_mtEFG_II"/>
    <property type="match status" value="1"/>
</dbReference>
<keyword evidence="6 8" id="KW-0342">GTP-binding</keyword>
<evidence type="ECO:0000256" key="7">
    <source>
        <dbReference type="ARBA" id="ARBA00024731"/>
    </source>
</evidence>
<keyword evidence="3 8" id="KW-0547">Nucleotide-binding</keyword>
<dbReference type="SUPFAM" id="SSF54980">
    <property type="entry name" value="EF-G C-terminal domain-like"/>
    <property type="match status" value="2"/>
</dbReference>
<dbReference type="Pfam" id="PF00679">
    <property type="entry name" value="EFG_C"/>
    <property type="match status" value="1"/>
</dbReference>
<dbReference type="InterPro" id="IPR005517">
    <property type="entry name" value="Transl_elong_EFG/EF2_IV"/>
</dbReference>
<evidence type="ECO:0000256" key="8">
    <source>
        <dbReference type="HAMAP-Rule" id="MF_00054"/>
    </source>
</evidence>